<keyword evidence="6" id="KW-0677">Repeat</keyword>
<dbReference type="SUPFAM" id="SSF50156">
    <property type="entry name" value="PDZ domain-like"/>
    <property type="match status" value="2"/>
</dbReference>
<evidence type="ECO:0000256" key="7">
    <source>
        <dbReference type="ARBA" id="ARBA00023121"/>
    </source>
</evidence>
<dbReference type="PROSITE" id="PS50106">
    <property type="entry name" value="PDZ"/>
    <property type="match status" value="2"/>
</dbReference>
<dbReference type="EMBL" id="CACRXK020000217">
    <property type="protein sequence ID" value="CAB3979655.1"/>
    <property type="molecule type" value="Genomic_DNA"/>
</dbReference>
<keyword evidence="4" id="KW-1003">Cell membrane</keyword>
<organism evidence="10 11">
    <name type="scientific">Paramuricea clavata</name>
    <name type="common">Red gorgonian</name>
    <name type="synonym">Violescent sea-whip</name>
    <dbReference type="NCBI Taxonomy" id="317549"/>
    <lineage>
        <taxon>Eukaryota</taxon>
        <taxon>Metazoa</taxon>
        <taxon>Cnidaria</taxon>
        <taxon>Anthozoa</taxon>
        <taxon>Octocorallia</taxon>
        <taxon>Malacalcyonacea</taxon>
        <taxon>Plexauridae</taxon>
        <taxon>Paramuricea</taxon>
    </lineage>
</organism>
<dbReference type="PANTHER" id="PTHR12345">
    <property type="entry name" value="SYNTENIN RELATED"/>
    <property type="match status" value="1"/>
</dbReference>
<evidence type="ECO:0000256" key="1">
    <source>
        <dbReference type="ARBA" id="ARBA00004123"/>
    </source>
</evidence>
<comment type="caution">
    <text evidence="10">The sequence shown here is derived from an EMBL/GenBank/DDBJ whole genome shotgun (WGS) entry which is preliminary data.</text>
</comment>
<dbReference type="GO" id="GO:0005634">
    <property type="term" value="C:nucleus"/>
    <property type="evidence" value="ECO:0007669"/>
    <property type="project" value="UniProtKB-SubCell"/>
</dbReference>
<evidence type="ECO:0000313" key="10">
    <source>
        <dbReference type="EMBL" id="CAB3979655.1"/>
    </source>
</evidence>
<keyword evidence="8" id="KW-0472">Membrane</keyword>
<dbReference type="FunFam" id="2.30.42.10:FF:000043">
    <property type="entry name" value="Syntenin-1 isoform X1"/>
    <property type="match status" value="1"/>
</dbReference>
<reference evidence="10" key="1">
    <citation type="submission" date="2020-04" db="EMBL/GenBank/DDBJ databases">
        <authorList>
            <person name="Alioto T."/>
            <person name="Alioto T."/>
            <person name="Gomez Garrido J."/>
        </authorList>
    </citation>
    <scope>NUCLEOTIDE SEQUENCE</scope>
    <source>
        <strain evidence="10">A484AB</strain>
    </source>
</reference>
<comment type="subcellular location">
    <subcellularLocation>
        <location evidence="2">Cell membrane</location>
    </subcellularLocation>
    <subcellularLocation>
        <location evidence="3">Cytoplasm</location>
    </subcellularLocation>
    <subcellularLocation>
        <location evidence="1">Nucleus</location>
    </subcellularLocation>
</comment>
<sequence>MSLYPSLEDMKVDHMAKAQVQAANHSHALPAATASAPGPSAPPSAGHSGLYPSLDDYMGLHITEQMVRDNLPGHQVVPRSGNQLATVTSGVIAPVTGANNIDVKRAEIKQGVREVTLCKDAKGKVGLRVRHVDKGVFVSYVHSNSPAALGGLRFGDQILQIDGENVAGFEMDKVMKVIKKASPQRIVFAVRDRPFERTITLQKDSNGNVGFVFKDGKITAIAKDSSAARNGLLIEHNLVEVNGQNVVGLKDKETKELINRGDRSVTFTIVPTFVFKHIMKSMSTSLVKGSMDHSVPDL</sequence>
<evidence type="ECO:0000256" key="5">
    <source>
        <dbReference type="ARBA" id="ARBA00022490"/>
    </source>
</evidence>
<dbReference type="InterPro" id="IPR051230">
    <property type="entry name" value="APP-Binding"/>
</dbReference>
<proteinExistence type="predicted"/>
<dbReference type="GO" id="GO:0008289">
    <property type="term" value="F:lipid binding"/>
    <property type="evidence" value="ECO:0007669"/>
    <property type="project" value="UniProtKB-KW"/>
</dbReference>
<dbReference type="PANTHER" id="PTHR12345:SF3">
    <property type="entry name" value="PDZ DOMAIN-CONTAINING PROTEIN"/>
    <property type="match status" value="1"/>
</dbReference>
<dbReference type="GO" id="GO:0005886">
    <property type="term" value="C:plasma membrane"/>
    <property type="evidence" value="ECO:0007669"/>
    <property type="project" value="UniProtKB-SubCell"/>
</dbReference>
<evidence type="ECO:0000256" key="8">
    <source>
        <dbReference type="ARBA" id="ARBA00023136"/>
    </source>
</evidence>
<dbReference type="InterPro" id="IPR001478">
    <property type="entry name" value="PDZ"/>
</dbReference>
<dbReference type="InterPro" id="IPR036034">
    <property type="entry name" value="PDZ_sf"/>
</dbReference>
<evidence type="ECO:0000256" key="4">
    <source>
        <dbReference type="ARBA" id="ARBA00022475"/>
    </source>
</evidence>
<dbReference type="CDD" id="cd06794">
    <property type="entry name" value="PDZ2_syntenin-like"/>
    <property type="match status" value="1"/>
</dbReference>
<dbReference type="GO" id="GO:0005737">
    <property type="term" value="C:cytoplasm"/>
    <property type="evidence" value="ECO:0007669"/>
    <property type="project" value="UniProtKB-SubCell"/>
</dbReference>
<dbReference type="Pfam" id="PF00595">
    <property type="entry name" value="PDZ"/>
    <property type="match status" value="1"/>
</dbReference>
<keyword evidence="11" id="KW-1185">Reference proteome</keyword>
<name>A0A6S7FJ11_PARCT</name>
<evidence type="ECO:0000313" key="11">
    <source>
        <dbReference type="Proteomes" id="UP001152795"/>
    </source>
</evidence>
<evidence type="ECO:0000256" key="2">
    <source>
        <dbReference type="ARBA" id="ARBA00004236"/>
    </source>
</evidence>
<keyword evidence="5" id="KW-0963">Cytoplasm</keyword>
<accession>A0A6S7FJ11</accession>
<protein>
    <submittedName>
        <fullName evidence="10">Syntenin-1-like isoform X1</fullName>
    </submittedName>
</protein>
<dbReference type="Gene3D" id="2.30.42.10">
    <property type="match status" value="2"/>
</dbReference>
<evidence type="ECO:0000256" key="6">
    <source>
        <dbReference type="ARBA" id="ARBA00022737"/>
    </source>
</evidence>
<dbReference type="OrthoDB" id="10059177at2759"/>
<dbReference type="AlphaFoldDB" id="A0A6S7FJ11"/>
<evidence type="ECO:0000256" key="3">
    <source>
        <dbReference type="ARBA" id="ARBA00004496"/>
    </source>
</evidence>
<gene>
    <name evidence="10" type="ORF">PACLA_8A021722</name>
</gene>
<dbReference type="FunFam" id="2.30.42.10:FF:000065">
    <property type="entry name" value="syntenin-1 isoform X1"/>
    <property type="match status" value="1"/>
</dbReference>
<dbReference type="Proteomes" id="UP001152795">
    <property type="component" value="Unassembled WGS sequence"/>
</dbReference>
<keyword evidence="9" id="KW-0539">Nucleus</keyword>
<evidence type="ECO:0000256" key="9">
    <source>
        <dbReference type="ARBA" id="ARBA00023242"/>
    </source>
</evidence>
<keyword evidence="7" id="KW-0446">Lipid-binding</keyword>
<dbReference type="CDD" id="cd06721">
    <property type="entry name" value="PDZ1_syntenin-like"/>
    <property type="match status" value="1"/>
</dbReference>
<dbReference type="SMART" id="SM00228">
    <property type="entry name" value="PDZ"/>
    <property type="match status" value="2"/>
</dbReference>